<gene>
    <name evidence="3" type="primary">Trpc5os</name>
</gene>
<accession>A0A6P3VCY6</accession>
<sequence length="114" mass="12572">MDPVPVPVLVGGLIDCVAQLIRIAEEILRFISQEQRIPPLQENNGAEQAEANAPPPDPPDEVSLPDLANFSDLESILSLREDEELVLDIDQALLDAGDINEDLFPDISNNFREE</sequence>
<keyword evidence="2" id="KW-1185">Reference proteome</keyword>
<reference evidence="3" key="1">
    <citation type="submission" date="2025-08" db="UniProtKB">
        <authorList>
            <consortium name="RefSeq"/>
        </authorList>
    </citation>
    <scope>IDENTIFICATION</scope>
</reference>
<evidence type="ECO:0000313" key="2">
    <source>
        <dbReference type="Proteomes" id="UP000515203"/>
    </source>
</evidence>
<evidence type="ECO:0000256" key="1">
    <source>
        <dbReference type="SAM" id="MobiDB-lite"/>
    </source>
</evidence>
<evidence type="ECO:0008006" key="4">
    <source>
        <dbReference type="Google" id="ProtNLM"/>
    </source>
</evidence>
<evidence type="ECO:0000313" key="3">
    <source>
        <dbReference type="RefSeq" id="XP_012372101.1"/>
    </source>
</evidence>
<dbReference type="Proteomes" id="UP000515203">
    <property type="component" value="Unplaced"/>
</dbReference>
<protein>
    <recommendedName>
        <fullName evidence="4">TRPC5 opposite strand protein</fullName>
    </recommendedName>
</protein>
<dbReference type="InParanoid" id="A0A6P3VCY6"/>
<dbReference type="RefSeq" id="XP_012372101.1">
    <property type="nucleotide sequence ID" value="XM_012516647.1"/>
</dbReference>
<feature type="compositionally biased region" description="Low complexity" evidence="1">
    <location>
        <begin position="41"/>
        <end position="52"/>
    </location>
</feature>
<dbReference type="GeneID" id="105743328"/>
<proteinExistence type="predicted"/>
<dbReference type="AlphaFoldDB" id="A0A6P3VCY6"/>
<name>A0A6P3VCY6_OCTDE</name>
<dbReference type="OrthoDB" id="9836436at2759"/>
<feature type="region of interest" description="Disordered" evidence="1">
    <location>
        <begin position="39"/>
        <end position="66"/>
    </location>
</feature>
<dbReference type="CTD" id="100329135"/>
<organism evidence="2 3">
    <name type="scientific">Octodon degus</name>
    <name type="common">Degu</name>
    <name type="synonym">Sciurus degus</name>
    <dbReference type="NCBI Taxonomy" id="10160"/>
    <lineage>
        <taxon>Eukaryota</taxon>
        <taxon>Metazoa</taxon>
        <taxon>Chordata</taxon>
        <taxon>Craniata</taxon>
        <taxon>Vertebrata</taxon>
        <taxon>Euteleostomi</taxon>
        <taxon>Mammalia</taxon>
        <taxon>Eutheria</taxon>
        <taxon>Euarchontoglires</taxon>
        <taxon>Glires</taxon>
        <taxon>Rodentia</taxon>
        <taxon>Hystricomorpha</taxon>
        <taxon>Octodontidae</taxon>
        <taxon>Octodon</taxon>
    </lineage>
</organism>